<dbReference type="Gene3D" id="2.60.120.10">
    <property type="entry name" value="Jelly Rolls"/>
    <property type="match status" value="1"/>
</dbReference>
<dbReference type="InterPro" id="IPR021120">
    <property type="entry name" value="KduI/IolB_isomerase"/>
</dbReference>
<dbReference type="EMBL" id="WJJP01000382">
    <property type="protein sequence ID" value="MBD3325235.1"/>
    <property type="molecule type" value="Genomic_DNA"/>
</dbReference>
<reference evidence="2" key="1">
    <citation type="submission" date="2019-11" db="EMBL/GenBank/DDBJ databases">
        <title>Microbial mats filling the niche in hypersaline microbial mats.</title>
        <authorList>
            <person name="Wong H.L."/>
            <person name="Macleod F.I."/>
            <person name="White R.A. III"/>
            <person name="Burns B.P."/>
        </authorList>
    </citation>
    <scope>NUCLEOTIDE SEQUENCE</scope>
    <source>
        <strain evidence="2">Rbin_158</strain>
    </source>
</reference>
<dbReference type="GO" id="GO:0019310">
    <property type="term" value="P:inositol catabolic process"/>
    <property type="evidence" value="ECO:0007669"/>
    <property type="project" value="InterPro"/>
</dbReference>
<evidence type="ECO:0000313" key="3">
    <source>
        <dbReference type="Proteomes" id="UP000649604"/>
    </source>
</evidence>
<dbReference type="Proteomes" id="UP000649604">
    <property type="component" value="Unassembled WGS sequence"/>
</dbReference>
<keyword evidence="1" id="KW-0413">Isomerase</keyword>
<gene>
    <name evidence="2" type="ORF">GF339_11665</name>
</gene>
<evidence type="ECO:0000256" key="1">
    <source>
        <dbReference type="ARBA" id="ARBA00023235"/>
    </source>
</evidence>
<dbReference type="InterPro" id="IPR024203">
    <property type="entry name" value="Deoxy-glucuronate_isom_IolB"/>
</dbReference>
<dbReference type="SUPFAM" id="SSF51182">
    <property type="entry name" value="RmlC-like cupins"/>
    <property type="match status" value="1"/>
</dbReference>
<dbReference type="AlphaFoldDB" id="A0A9D5JW61"/>
<dbReference type="Pfam" id="PF04962">
    <property type="entry name" value="KduI"/>
    <property type="match status" value="1"/>
</dbReference>
<evidence type="ECO:0000313" key="2">
    <source>
        <dbReference type="EMBL" id="MBD3325235.1"/>
    </source>
</evidence>
<proteinExistence type="predicted"/>
<dbReference type="PANTHER" id="PTHR39193:SF1">
    <property type="entry name" value="5-DEOXY-GLUCURONATE ISOMERASE"/>
    <property type="match status" value="1"/>
</dbReference>
<dbReference type="PANTHER" id="PTHR39193">
    <property type="entry name" value="5-DEOXY-GLUCURONATE ISOMERASE"/>
    <property type="match status" value="1"/>
</dbReference>
<sequence>MGADRHDIVVRSIGDTRDTLCSIKRTLTHLSQRTKGDAMNPTYHWKAPELLEKKTPDALGMEYTSVQRLEIRERFTLETGAEEICLVVLEGAVEFQCEGQQGQASVKDMLYTPRQQTIQLTSDAAVLMAFGAPAHIDAPFAHIRFAEIDQHPDTHQIFGNKATNCRRDVWHFIGADFPCSRLMMGMCVGEPGGWTVWPPHEHAAEREEVYLYFGMGDAFGIQCVYDDMDDPYVVAMVRDGDLISIPRGYHPNVGCPAGRISFIYCMVAKTPGQRDFMDLHFQEIYGESF</sequence>
<protein>
    <recommendedName>
        <fullName evidence="4">5-deoxy-glucuronate isomerase</fullName>
    </recommendedName>
</protein>
<dbReference type="InterPro" id="IPR014710">
    <property type="entry name" value="RmlC-like_jellyroll"/>
</dbReference>
<comment type="caution">
    <text evidence="2">The sequence shown here is derived from an EMBL/GenBank/DDBJ whole genome shotgun (WGS) entry which is preliminary data.</text>
</comment>
<dbReference type="GO" id="GO:0008880">
    <property type="term" value="F:glucuronate isomerase activity"/>
    <property type="evidence" value="ECO:0007669"/>
    <property type="project" value="InterPro"/>
</dbReference>
<organism evidence="2 3">
    <name type="scientific">candidate division KSB3 bacterium</name>
    <dbReference type="NCBI Taxonomy" id="2044937"/>
    <lineage>
        <taxon>Bacteria</taxon>
        <taxon>candidate division KSB3</taxon>
    </lineage>
</organism>
<name>A0A9D5JW61_9BACT</name>
<evidence type="ECO:0008006" key="4">
    <source>
        <dbReference type="Google" id="ProtNLM"/>
    </source>
</evidence>
<accession>A0A9D5JW61</accession>
<dbReference type="InterPro" id="IPR011051">
    <property type="entry name" value="RmlC_Cupin_sf"/>
</dbReference>